<gene>
    <name evidence="1" type="ORF">BED41_00415</name>
</gene>
<name>A0A1B2I157_9BACT</name>
<evidence type="ECO:0000313" key="2">
    <source>
        <dbReference type="Proteomes" id="UP000093044"/>
    </source>
</evidence>
<dbReference type="KEGG" id="cpor:BED41_00415"/>
<protein>
    <submittedName>
        <fullName evidence="1">Uncharacterized protein</fullName>
    </submittedName>
</protein>
<dbReference type="GeneID" id="83056312"/>
<dbReference type="Proteomes" id="UP000093044">
    <property type="component" value="Chromosome"/>
</dbReference>
<dbReference type="EMBL" id="CP016757">
    <property type="protein sequence ID" value="ANZ43704.1"/>
    <property type="molecule type" value="Genomic_DNA"/>
</dbReference>
<reference evidence="1" key="1">
    <citation type="submission" date="2016-08" db="EMBL/GenBank/DDBJ databases">
        <title>Complete genome of Cloacibacillus porcorum.</title>
        <authorList>
            <person name="Looft T."/>
            <person name="Bayles D.O."/>
            <person name="Alt D.P."/>
        </authorList>
    </citation>
    <scope>NUCLEOTIDE SEQUENCE [LARGE SCALE GENOMIC DNA]</scope>
    <source>
        <strain evidence="1">CL-84</strain>
    </source>
</reference>
<organism evidence="1 2">
    <name type="scientific">Cloacibacillus porcorum</name>
    <dbReference type="NCBI Taxonomy" id="1197717"/>
    <lineage>
        <taxon>Bacteria</taxon>
        <taxon>Thermotogati</taxon>
        <taxon>Synergistota</taxon>
        <taxon>Synergistia</taxon>
        <taxon>Synergistales</taxon>
        <taxon>Synergistaceae</taxon>
        <taxon>Cloacibacillus</taxon>
    </lineage>
</organism>
<keyword evidence="2" id="KW-1185">Reference proteome</keyword>
<proteinExistence type="predicted"/>
<dbReference type="STRING" id="1197717.BED41_00415"/>
<accession>A0A1B2I157</accession>
<sequence length="166" mass="18881">MIRCWRRRVTELPAEVADNLSEAGRCGRYFYPYWLLDLEVSVKFPFIAPRRERLLLAVDAVNSGAGFPPPEGVYETEAAAEEVVTPRISKEELDGARIPQMIRFGMRKRARAWSDIGYAVSDIGLVYKENLLWRVRFLNGTESGVSLDTLTGEYGIIPIREGIKER</sequence>
<evidence type="ECO:0000313" key="1">
    <source>
        <dbReference type="EMBL" id="ANZ43704.1"/>
    </source>
</evidence>
<dbReference type="AlphaFoldDB" id="A0A1B2I157"/>
<dbReference type="OrthoDB" id="5599at2"/>
<dbReference type="RefSeq" id="WP_066741664.1">
    <property type="nucleotide sequence ID" value="NZ_CP016757.1"/>
</dbReference>